<dbReference type="SUPFAM" id="SSF53850">
    <property type="entry name" value="Periplasmic binding protein-like II"/>
    <property type="match status" value="1"/>
</dbReference>
<reference evidence="4 5" key="1">
    <citation type="submission" date="2018-08" db="EMBL/GenBank/DDBJ databases">
        <title>A genome reference for cultivated species of the human gut microbiota.</title>
        <authorList>
            <person name="Zou Y."/>
            <person name="Xue W."/>
            <person name="Luo G."/>
        </authorList>
    </citation>
    <scope>NUCLEOTIDE SEQUENCE [LARGE SCALE GENOMIC DNA]</scope>
    <source>
        <strain evidence="2 4">AF24-4</strain>
        <strain evidence="3 5">AM27-11</strain>
    </source>
</reference>
<dbReference type="EMBL" id="QRUN01000009">
    <property type="protein sequence ID" value="RGR68502.1"/>
    <property type="molecule type" value="Genomic_DNA"/>
</dbReference>
<evidence type="ECO:0000313" key="3">
    <source>
        <dbReference type="EMBL" id="RHE95096.1"/>
    </source>
</evidence>
<sequence length="555" mass="62409">MKERKVMKNQMWKKGVCLGMAAMMTAGMLAGCGESSESKDTAMVQTGEDGVVESGRYTLDADTPAWKLDTKEDTTLTWYVNAEWWNTEWGNDVVTKQIQKDMNVNIDFVVGDDTKLNTFFAGGDMPDIITIFDASSSVAQKADTWAYALQDLADNYDPYFYKVASAQTLSWFAMDDGKTYGYPDYSNTQEDYDSGEIYAKTAFVIRNDVYEALGKPSMSTQEEFLDVLNQIKEQFPDLIPLGFNNFETDGTSSLGDKLQDFLGTPIVNDDNTFYDRDMDEDYLSWIKTLNQAYKNGCISDDSFTDDNTAWQEKESIGKYACIMMEGTPQQAGFLTTFATSNPDAAYIAIDGPKSTAGYEPKLNQAGISGWMITYVSKTCKDPAKAIQLYTYLLSDEGQILTNYGVEGETYTINADGKYELTDAAKELQANDNDRFKKEMRLGEFIPFGHDRYKSLSDDAYPDSIKQMQEWGIGKLYPHFILENTDPETGSAEARAYSAIKTNWATTLVGMIRANDDAEFDSILESYRQFREENDWDAIVKVRNEKMAANAEKLGM</sequence>
<dbReference type="EMBL" id="QSKW01000023">
    <property type="protein sequence ID" value="RHE95096.1"/>
    <property type="molecule type" value="Genomic_DNA"/>
</dbReference>
<evidence type="ECO:0000313" key="2">
    <source>
        <dbReference type="EMBL" id="RGR68502.1"/>
    </source>
</evidence>
<dbReference type="PANTHER" id="PTHR43649:SF12">
    <property type="entry name" value="DIACETYLCHITOBIOSE BINDING PROTEIN DASA"/>
    <property type="match status" value="1"/>
</dbReference>
<feature type="chain" id="PRO_5038219516" evidence="1">
    <location>
        <begin position="31"/>
        <end position="555"/>
    </location>
</feature>
<name>A0A1Q6TFG1_9FIRM</name>
<keyword evidence="1" id="KW-0732">Signal</keyword>
<evidence type="ECO:0000313" key="4">
    <source>
        <dbReference type="Proteomes" id="UP000285820"/>
    </source>
</evidence>
<dbReference type="InterPro" id="IPR050490">
    <property type="entry name" value="Bact_solute-bd_prot1"/>
</dbReference>
<dbReference type="PROSITE" id="PS51257">
    <property type="entry name" value="PROKAR_LIPOPROTEIN"/>
    <property type="match status" value="1"/>
</dbReference>
<organism evidence="2 4">
    <name type="scientific">Roseburia inulinivorans</name>
    <dbReference type="NCBI Taxonomy" id="360807"/>
    <lineage>
        <taxon>Bacteria</taxon>
        <taxon>Bacillati</taxon>
        <taxon>Bacillota</taxon>
        <taxon>Clostridia</taxon>
        <taxon>Lachnospirales</taxon>
        <taxon>Lachnospiraceae</taxon>
        <taxon>Roseburia</taxon>
    </lineage>
</organism>
<gene>
    <name evidence="3" type="ORF">DW707_12965</name>
    <name evidence="2" type="ORF">DWY29_08085</name>
</gene>
<dbReference type="Proteomes" id="UP000285820">
    <property type="component" value="Unassembled WGS sequence"/>
</dbReference>
<accession>A0A1Q6TFG1</accession>
<dbReference type="AlphaFoldDB" id="A0A1Q6TFG1"/>
<dbReference type="PANTHER" id="PTHR43649">
    <property type="entry name" value="ARABINOSE-BINDING PROTEIN-RELATED"/>
    <property type="match status" value="1"/>
</dbReference>
<evidence type="ECO:0000256" key="1">
    <source>
        <dbReference type="SAM" id="SignalP"/>
    </source>
</evidence>
<dbReference type="Proteomes" id="UP000286271">
    <property type="component" value="Unassembled WGS sequence"/>
</dbReference>
<protein>
    <submittedName>
        <fullName evidence="2">Sugar ABC transporter substrate-binding protein</fullName>
    </submittedName>
</protein>
<feature type="signal peptide" evidence="1">
    <location>
        <begin position="1"/>
        <end position="30"/>
    </location>
</feature>
<comment type="caution">
    <text evidence="2">The sequence shown here is derived from an EMBL/GenBank/DDBJ whole genome shotgun (WGS) entry which is preliminary data.</text>
</comment>
<evidence type="ECO:0000313" key="5">
    <source>
        <dbReference type="Proteomes" id="UP000286271"/>
    </source>
</evidence>
<proteinExistence type="predicted"/>
<dbReference type="Gene3D" id="3.40.190.10">
    <property type="entry name" value="Periplasmic binding protein-like II"/>
    <property type="match status" value="2"/>
</dbReference>